<name>A0A1J8R0B8_9AGAM</name>
<evidence type="ECO:0000313" key="2">
    <source>
        <dbReference type="Proteomes" id="UP000183567"/>
    </source>
</evidence>
<dbReference type="Proteomes" id="UP000183567">
    <property type="component" value="Unassembled WGS sequence"/>
</dbReference>
<dbReference type="EMBL" id="LVVM01001172">
    <property type="protein sequence ID" value="OJA19113.1"/>
    <property type="molecule type" value="Genomic_DNA"/>
</dbReference>
<keyword evidence="2" id="KW-1185">Reference proteome</keyword>
<reference evidence="1 2" key="1">
    <citation type="submission" date="2016-03" db="EMBL/GenBank/DDBJ databases">
        <title>Comparative genomics of the ectomycorrhizal sister species Rhizopogon vinicolor and Rhizopogon vesiculosus (Basidiomycota: Boletales) reveals a divergence of the mating type B locus.</title>
        <authorList>
            <person name="Mujic A.B."/>
            <person name="Kuo A."/>
            <person name="Tritt A."/>
            <person name="Lipzen A."/>
            <person name="Chen C."/>
            <person name="Johnson J."/>
            <person name="Sharma A."/>
            <person name="Barry K."/>
            <person name="Grigoriev I.V."/>
            <person name="Spatafora J.W."/>
        </authorList>
    </citation>
    <scope>NUCLEOTIDE SEQUENCE [LARGE SCALE GENOMIC DNA]</scope>
    <source>
        <strain evidence="1 2">AM-OR11-056</strain>
    </source>
</reference>
<evidence type="ECO:0000313" key="1">
    <source>
        <dbReference type="EMBL" id="OJA19113.1"/>
    </source>
</evidence>
<organism evidence="1 2">
    <name type="scientific">Rhizopogon vesiculosus</name>
    <dbReference type="NCBI Taxonomy" id="180088"/>
    <lineage>
        <taxon>Eukaryota</taxon>
        <taxon>Fungi</taxon>
        <taxon>Dikarya</taxon>
        <taxon>Basidiomycota</taxon>
        <taxon>Agaricomycotina</taxon>
        <taxon>Agaricomycetes</taxon>
        <taxon>Agaricomycetidae</taxon>
        <taxon>Boletales</taxon>
        <taxon>Suillineae</taxon>
        <taxon>Rhizopogonaceae</taxon>
        <taxon>Rhizopogon</taxon>
    </lineage>
</organism>
<proteinExistence type="predicted"/>
<sequence>MIRVAKGTVNKKATVKLYEEEINTLRE</sequence>
<protein>
    <submittedName>
        <fullName evidence="1">Uncharacterized protein</fullName>
    </submittedName>
</protein>
<accession>A0A1J8R0B8</accession>
<comment type="caution">
    <text evidence="1">The sequence shown here is derived from an EMBL/GenBank/DDBJ whole genome shotgun (WGS) entry which is preliminary data.</text>
</comment>
<dbReference type="AlphaFoldDB" id="A0A1J8R0B8"/>
<gene>
    <name evidence="1" type="ORF">AZE42_09224</name>
</gene>